<dbReference type="InterPro" id="IPR016040">
    <property type="entry name" value="NAD(P)-bd_dom"/>
</dbReference>
<name>A0A1M4MLU7_9EURY</name>
<dbReference type="AlphaFoldDB" id="A0A1M4MLU7"/>
<sequence length="323" mass="36209">MASILITGISGFVGGHFTRYLLGKKTGYDIHGVSRSKPVWDVFQDQALDIHSITFHPCDLLDSTKINTIIKETQPDLILHLASFSSVAQSWQDPRGAFLNNTNAFLNIIEGVRIQELDSKILSIGSSEEYGIVNASDLPLTEGQRTNPTNPYAIAKVSEEYLSQIYVKGYHLNICCTRSFNHIGPGQRNQFVVSSIAKQFADIAVNRKKPIIKIGAGSIIRDFIDIDDVILAYDTILEKGIPGEVYNVCSGRGYSIQDIVDCLSRLTQISIEIEQKTDLLRPIDNPILIGSYEKLHRETGWEPTHSIEQSLEKIYNYWYNKLS</sequence>
<dbReference type="Gene3D" id="3.40.50.720">
    <property type="entry name" value="NAD(P)-binding Rossmann-like Domain"/>
    <property type="match status" value="1"/>
</dbReference>
<dbReference type="EMBL" id="FMID01000041">
    <property type="protein sequence ID" value="SCL75810.1"/>
    <property type="molecule type" value="Genomic_DNA"/>
</dbReference>
<dbReference type="InterPro" id="IPR036291">
    <property type="entry name" value="NAD(P)-bd_dom_sf"/>
</dbReference>
<accession>A0A1M4MLU7</accession>
<dbReference type="SUPFAM" id="SSF51735">
    <property type="entry name" value="NAD(P)-binding Rossmann-fold domains"/>
    <property type="match status" value="1"/>
</dbReference>
<gene>
    <name evidence="2" type="primary">rmd_2</name>
    <name evidence="2" type="ORF">L21_1724</name>
</gene>
<evidence type="ECO:0000313" key="2">
    <source>
        <dbReference type="EMBL" id="SCL75810.1"/>
    </source>
</evidence>
<dbReference type="Pfam" id="PF16363">
    <property type="entry name" value="GDP_Man_Dehyd"/>
    <property type="match status" value="1"/>
</dbReference>
<dbReference type="STRING" id="118126.L21_1724"/>
<organism evidence="2 3">
    <name type="scientific">Methanoculleus chikugoensis</name>
    <dbReference type="NCBI Taxonomy" id="118126"/>
    <lineage>
        <taxon>Archaea</taxon>
        <taxon>Methanobacteriati</taxon>
        <taxon>Methanobacteriota</taxon>
        <taxon>Stenosarchaea group</taxon>
        <taxon>Methanomicrobia</taxon>
        <taxon>Methanomicrobiales</taxon>
        <taxon>Methanomicrobiaceae</taxon>
        <taxon>Methanoculleus</taxon>
    </lineage>
</organism>
<feature type="domain" description="NAD(P)-binding" evidence="1">
    <location>
        <begin position="5"/>
        <end position="313"/>
    </location>
</feature>
<dbReference type="Proteomes" id="UP000184671">
    <property type="component" value="Unassembled WGS sequence"/>
</dbReference>
<proteinExistence type="predicted"/>
<dbReference type="PANTHER" id="PTHR43000">
    <property type="entry name" value="DTDP-D-GLUCOSE 4,6-DEHYDRATASE-RELATED"/>
    <property type="match status" value="1"/>
</dbReference>
<protein>
    <submittedName>
        <fullName evidence="2">GDP-6-deoxy-D-mannose reductase</fullName>
        <ecNumber evidence="2">1.1.1.281</ecNumber>
    </submittedName>
</protein>
<dbReference type="Gene3D" id="3.90.25.10">
    <property type="entry name" value="UDP-galactose 4-epimerase, domain 1"/>
    <property type="match status" value="1"/>
</dbReference>
<dbReference type="RefSeq" id="WP_074370048.1">
    <property type="nucleotide sequence ID" value="NZ_FMID01000041.1"/>
</dbReference>
<dbReference type="GO" id="GO:0033705">
    <property type="term" value="F:GDP-4-dehydro-6-deoxy-D-mannose reductase activity"/>
    <property type="evidence" value="ECO:0007669"/>
    <property type="project" value="UniProtKB-EC"/>
</dbReference>
<dbReference type="EC" id="1.1.1.281" evidence="2"/>
<evidence type="ECO:0000313" key="3">
    <source>
        <dbReference type="Proteomes" id="UP000184671"/>
    </source>
</evidence>
<evidence type="ECO:0000259" key="1">
    <source>
        <dbReference type="Pfam" id="PF16363"/>
    </source>
</evidence>
<reference evidence="2 3" key="1">
    <citation type="submission" date="2016-08" db="EMBL/GenBank/DDBJ databases">
        <authorList>
            <person name="Seilhamer J.J."/>
        </authorList>
    </citation>
    <scope>NUCLEOTIDE SEQUENCE [LARGE SCALE GENOMIC DNA]</scope>
    <source>
        <strain evidence="2">L21-II-0</strain>
    </source>
</reference>
<keyword evidence="2" id="KW-0560">Oxidoreductase</keyword>
<dbReference type="OrthoDB" id="4907at2157"/>